<organism evidence="6 7">
    <name type="scientific">Oidiodendron maius (strain Zn)</name>
    <dbReference type="NCBI Taxonomy" id="913774"/>
    <lineage>
        <taxon>Eukaryota</taxon>
        <taxon>Fungi</taxon>
        <taxon>Dikarya</taxon>
        <taxon>Ascomycota</taxon>
        <taxon>Pezizomycotina</taxon>
        <taxon>Leotiomycetes</taxon>
        <taxon>Leotiomycetes incertae sedis</taxon>
        <taxon>Myxotrichaceae</taxon>
        <taxon>Oidiodendron</taxon>
    </lineage>
</organism>
<dbReference type="Pfam" id="PF12796">
    <property type="entry name" value="Ank_2"/>
    <property type="match status" value="1"/>
</dbReference>
<dbReference type="HOGENOM" id="CLU_507240_0_0_1"/>
<dbReference type="InterPro" id="IPR051165">
    <property type="entry name" value="Multifunctional_ANK_Repeat"/>
</dbReference>
<evidence type="ECO:0000256" key="4">
    <source>
        <dbReference type="SAM" id="MobiDB-lite"/>
    </source>
</evidence>
<dbReference type="STRING" id="913774.A0A0C3GZA8"/>
<keyword evidence="2 3" id="KW-0040">ANK repeat</keyword>
<evidence type="ECO:0000256" key="5">
    <source>
        <dbReference type="SAM" id="SignalP"/>
    </source>
</evidence>
<feature type="region of interest" description="Disordered" evidence="4">
    <location>
        <begin position="261"/>
        <end position="280"/>
    </location>
</feature>
<dbReference type="AlphaFoldDB" id="A0A0C3GZA8"/>
<dbReference type="OrthoDB" id="4764652at2759"/>
<dbReference type="InterPro" id="IPR002110">
    <property type="entry name" value="Ankyrin_rpt"/>
</dbReference>
<dbReference type="EMBL" id="KN832886">
    <property type="protein sequence ID" value="KIM95576.1"/>
    <property type="molecule type" value="Genomic_DNA"/>
</dbReference>
<evidence type="ECO:0000313" key="6">
    <source>
        <dbReference type="EMBL" id="KIM95576.1"/>
    </source>
</evidence>
<feature type="signal peptide" evidence="5">
    <location>
        <begin position="1"/>
        <end position="23"/>
    </location>
</feature>
<evidence type="ECO:0000256" key="2">
    <source>
        <dbReference type="ARBA" id="ARBA00023043"/>
    </source>
</evidence>
<dbReference type="PANTHER" id="PTHR24123">
    <property type="entry name" value="ANKYRIN REPEAT-CONTAINING"/>
    <property type="match status" value="1"/>
</dbReference>
<feature type="repeat" description="ANK" evidence="3">
    <location>
        <begin position="384"/>
        <end position="416"/>
    </location>
</feature>
<dbReference type="PANTHER" id="PTHR24123:SF33">
    <property type="entry name" value="PROTEIN HOS4"/>
    <property type="match status" value="1"/>
</dbReference>
<evidence type="ECO:0000256" key="1">
    <source>
        <dbReference type="ARBA" id="ARBA00022737"/>
    </source>
</evidence>
<reference evidence="6 7" key="1">
    <citation type="submission" date="2014-04" db="EMBL/GenBank/DDBJ databases">
        <authorList>
            <consortium name="DOE Joint Genome Institute"/>
            <person name="Kuo A."/>
            <person name="Martino E."/>
            <person name="Perotto S."/>
            <person name="Kohler A."/>
            <person name="Nagy L.G."/>
            <person name="Floudas D."/>
            <person name="Copeland A."/>
            <person name="Barry K.W."/>
            <person name="Cichocki N."/>
            <person name="Veneault-Fourrey C."/>
            <person name="LaButti K."/>
            <person name="Lindquist E.A."/>
            <person name="Lipzen A."/>
            <person name="Lundell T."/>
            <person name="Morin E."/>
            <person name="Murat C."/>
            <person name="Sun H."/>
            <person name="Tunlid A."/>
            <person name="Henrissat B."/>
            <person name="Grigoriev I.V."/>
            <person name="Hibbett D.S."/>
            <person name="Martin F."/>
            <person name="Nordberg H.P."/>
            <person name="Cantor M.N."/>
            <person name="Hua S.X."/>
        </authorList>
    </citation>
    <scope>NUCLEOTIDE SEQUENCE [LARGE SCALE GENOMIC DNA]</scope>
    <source>
        <strain evidence="6 7">Zn</strain>
    </source>
</reference>
<dbReference type="Proteomes" id="UP000054321">
    <property type="component" value="Unassembled WGS sequence"/>
</dbReference>
<keyword evidence="1" id="KW-0677">Repeat</keyword>
<dbReference type="PROSITE" id="PS50088">
    <property type="entry name" value="ANK_REPEAT"/>
    <property type="match status" value="1"/>
</dbReference>
<feature type="chain" id="PRO_5002177971" evidence="5">
    <location>
        <begin position="24"/>
        <end position="537"/>
    </location>
</feature>
<accession>A0A0C3GZA8</accession>
<gene>
    <name evidence="6" type="ORF">OIDMADRAFT_33669</name>
</gene>
<evidence type="ECO:0000313" key="7">
    <source>
        <dbReference type="Proteomes" id="UP000054321"/>
    </source>
</evidence>
<dbReference type="InterPro" id="IPR036770">
    <property type="entry name" value="Ankyrin_rpt-contain_sf"/>
</dbReference>
<evidence type="ECO:0000256" key="3">
    <source>
        <dbReference type="PROSITE-ProRule" id="PRU00023"/>
    </source>
</evidence>
<dbReference type="SUPFAM" id="SSF48403">
    <property type="entry name" value="Ankyrin repeat"/>
    <property type="match status" value="1"/>
</dbReference>
<name>A0A0C3GZA8_OIDMZ</name>
<keyword evidence="5" id="KW-0732">Signal</keyword>
<protein>
    <submittedName>
        <fullName evidence="6">Uncharacterized protein</fullName>
    </submittedName>
</protein>
<dbReference type="Gene3D" id="1.25.40.20">
    <property type="entry name" value="Ankyrin repeat-containing domain"/>
    <property type="match status" value="1"/>
</dbReference>
<reference evidence="7" key="2">
    <citation type="submission" date="2015-01" db="EMBL/GenBank/DDBJ databases">
        <title>Evolutionary Origins and Diversification of the Mycorrhizal Mutualists.</title>
        <authorList>
            <consortium name="DOE Joint Genome Institute"/>
            <consortium name="Mycorrhizal Genomics Consortium"/>
            <person name="Kohler A."/>
            <person name="Kuo A."/>
            <person name="Nagy L.G."/>
            <person name="Floudas D."/>
            <person name="Copeland A."/>
            <person name="Barry K.W."/>
            <person name="Cichocki N."/>
            <person name="Veneault-Fourrey C."/>
            <person name="LaButti K."/>
            <person name="Lindquist E.A."/>
            <person name="Lipzen A."/>
            <person name="Lundell T."/>
            <person name="Morin E."/>
            <person name="Murat C."/>
            <person name="Riley R."/>
            <person name="Ohm R."/>
            <person name="Sun H."/>
            <person name="Tunlid A."/>
            <person name="Henrissat B."/>
            <person name="Grigoriev I.V."/>
            <person name="Hibbett D.S."/>
            <person name="Martin F."/>
        </authorList>
    </citation>
    <scope>NUCLEOTIDE SEQUENCE [LARGE SCALE GENOMIC DNA]</scope>
    <source>
        <strain evidence="7">Zn</strain>
    </source>
</reference>
<sequence>MKISHLYFLGSLAVPGLAVVARAKGLGPGSLGADLKSAVFSRSPKALDGILKKRFDIKYDNYLPELPDGWPNITAVEEKKSSKTRDLIIRPRGDVATRDDPGDFARYLFMGLKIYAIGSAAVNWFSLVNSCQQFTDQVGNGIQCVFGAISQVIAIATLTYQAVEWRGQLATHLNNNGWYVPGINKRDEWARIMARHLSDGLNAEVQHLGTWDGIETIQKRDSGPATPREVFGVKGGGQNFHFTYMGRDDGGKDSFKLGLGNGGFQPNNKERRQRVNPPKNDNFYFQTGGIDFEVQSAAMSNAVEWSWMSRNDTLEFFNIYNSIKCYLDTPFSDFGLEWDDNGISFQVYDSHQDITLSAGIMSPFSASEESAIRSMAITDYGFKKNSGALHIAAGQGHKDFTELLLSRGADPNKQARSHGYETQLLSAISQGQLETAELLLGHGAKLENGGQKELCTAVLCLPCNDAKPMSPRDSTTGVPEPDRSNLVRLLQFGAKVPTRSSGVINILENAAERGYYAVVETLLALPAPEMKSEATCY</sequence>
<dbReference type="InParanoid" id="A0A0C3GZA8"/>
<dbReference type="SMART" id="SM00248">
    <property type="entry name" value="ANK"/>
    <property type="match status" value="2"/>
</dbReference>
<keyword evidence="7" id="KW-1185">Reference proteome</keyword>
<dbReference type="PROSITE" id="PS50297">
    <property type="entry name" value="ANK_REP_REGION"/>
    <property type="match status" value="1"/>
</dbReference>
<proteinExistence type="predicted"/>